<feature type="domain" description="Myb-like" evidence="1">
    <location>
        <begin position="4"/>
        <end position="37"/>
    </location>
</feature>
<protein>
    <submittedName>
        <fullName evidence="3">Uncharacterized protein</fullName>
    </submittedName>
</protein>
<name>A0A834YB92_TETSI</name>
<dbReference type="OrthoDB" id="2143914at2759"/>
<dbReference type="Proteomes" id="UP000655225">
    <property type="component" value="Unassembled WGS sequence"/>
</dbReference>
<sequence>MEGGSHHKKGLWTVEEDKILMDYIRVHGKGRWNRVAKTTGEVPKEFIGLMVTWGKSKVGGSSLKHSREVGETLRIPIDSNSKLPCDSNGGSIVPKLNEGPQNTIEATNTQEPTSGCCEITSFWFSDDNLNLNSPNLMELLDEYPLDLVWDGL</sequence>
<dbReference type="Pfam" id="PF00249">
    <property type="entry name" value="Myb_DNA-binding"/>
    <property type="match status" value="1"/>
</dbReference>
<dbReference type="SUPFAM" id="SSF46689">
    <property type="entry name" value="Homeodomain-like"/>
    <property type="match status" value="1"/>
</dbReference>
<gene>
    <name evidence="3" type="ORF">HHK36_029627</name>
</gene>
<reference evidence="3 4" key="1">
    <citation type="submission" date="2020-04" db="EMBL/GenBank/DDBJ databases">
        <title>Plant Genome Project.</title>
        <authorList>
            <person name="Zhang R.-G."/>
        </authorList>
    </citation>
    <scope>NUCLEOTIDE SEQUENCE [LARGE SCALE GENOMIC DNA]</scope>
    <source>
        <strain evidence="3">YNK0</strain>
        <tissue evidence="3">Leaf</tissue>
    </source>
</reference>
<dbReference type="InterPro" id="IPR009057">
    <property type="entry name" value="Homeodomain-like_sf"/>
</dbReference>
<evidence type="ECO:0000313" key="3">
    <source>
        <dbReference type="EMBL" id="KAF8378288.1"/>
    </source>
</evidence>
<keyword evidence="4" id="KW-1185">Reference proteome</keyword>
<dbReference type="Gene3D" id="1.10.10.60">
    <property type="entry name" value="Homeodomain-like"/>
    <property type="match status" value="1"/>
</dbReference>
<proteinExistence type="predicted"/>
<accession>A0A834YB92</accession>
<dbReference type="InterPro" id="IPR001005">
    <property type="entry name" value="SANT/Myb"/>
</dbReference>
<dbReference type="OMA" id="FSETHTR"/>
<dbReference type="EMBL" id="JABCRI010000023">
    <property type="protein sequence ID" value="KAF8378288.1"/>
    <property type="molecule type" value="Genomic_DNA"/>
</dbReference>
<dbReference type="PROSITE" id="PS50090">
    <property type="entry name" value="MYB_LIKE"/>
    <property type="match status" value="1"/>
</dbReference>
<evidence type="ECO:0000259" key="2">
    <source>
        <dbReference type="PROSITE" id="PS51294"/>
    </source>
</evidence>
<evidence type="ECO:0000313" key="4">
    <source>
        <dbReference type="Proteomes" id="UP000655225"/>
    </source>
</evidence>
<feature type="domain" description="HTH myb-type" evidence="2">
    <location>
        <begin position="4"/>
        <end position="37"/>
    </location>
</feature>
<dbReference type="InterPro" id="IPR017930">
    <property type="entry name" value="Myb_dom"/>
</dbReference>
<evidence type="ECO:0000259" key="1">
    <source>
        <dbReference type="PROSITE" id="PS50090"/>
    </source>
</evidence>
<dbReference type="PROSITE" id="PS51294">
    <property type="entry name" value="HTH_MYB"/>
    <property type="match status" value="1"/>
</dbReference>
<comment type="caution">
    <text evidence="3">The sequence shown here is derived from an EMBL/GenBank/DDBJ whole genome shotgun (WGS) entry which is preliminary data.</text>
</comment>
<dbReference type="CDD" id="cd00167">
    <property type="entry name" value="SANT"/>
    <property type="match status" value="1"/>
</dbReference>
<organism evidence="3 4">
    <name type="scientific">Tetracentron sinense</name>
    <name type="common">Spur-leaf</name>
    <dbReference type="NCBI Taxonomy" id="13715"/>
    <lineage>
        <taxon>Eukaryota</taxon>
        <taxon>Viridiplantae</taxon>
        <taxon>Streptophyta</taxon>
        <taxon>Embryophyta</taxon>
        <taxon>Tracheophyta</taxon>
        <taxon>Spermatophyta</taxon>
        <taxon>Magnoliopsida</taxon>
        <taxon>Trochodendrales</taxon>
        <taxon>Trochodendraceae</taxon>
        <taxon>Tetracentron</taxon>
    </lineage>
</organism>
<dbReference type="AlphaFoldDB" id="A0A834YB92"/>